<protein>
    <recommendedName>
        <fullName evidence="6 7">6-phosphogluconolactonase</fullName>
        <shortName evidence="7">6PGL</shortName>
        <ecNumber evidence="5 7">3.1.1.31</ecNumber>
    </recommendedName>
</protein>
<comment type="function">
    <text evidence="2 7">Hydrolysis of 6-phosphogluconolactone to 6-phosphogluconate.</text>
</comment>
<sequence>MSHTTPRRVLVHPDPNTLAAATAARLITRLIDLQSVQAPVHLVLTGGTIGIQLLAEVAKNPAAGAVDWSEVHFWWGDERFLPAGDPDRNETQAREALLDSLAARFEPLHLHPMPPLDPAQGVSTPDEAAARYREELAAYAHPGLATPRFDVLLLGMGPDGHIASLFPGKAEINARDISAVGVENSPKPPPERVSLSLEVIQQARAVWVVAAGQEKAEALAAALSHAPLDQIPAAGAAGTEETLWLVDLAAAGLPGE</sequence>
<proteinExistence type="inferred from homology"/>
<organism evidence="9">
    <name type="scientific">Scrofimicrobium appendicitidis</name>
    <dbReference type="NCBI Taxonomy" id="3079930"/>
    <lineage>
        <taxon>Bacteria</taxon>
        <taxon>Bacillati</taxon>
        <taxon>Actinomycetota</taxon>
        <taxon>Actinomycetes</taxon>
        <taxon>Actinomycetales</taxon>
        <taxon>Actinomycetaceae</taxon>
        <taxon>Scrofimicrobium</taxon>
    </lineage>
</organism>
<dbReference type="EC" id="3.1.1.31" evidence="5 7"/>
<dbReference type="NCBIfam" id="TIGR01198">
    <property type="entry name" value="pgl"/>
    <property type="match status" value="1"/>
</dbReference>
<evidence type="ECO:0000256" key="1">
    <source>
        <dbReference type="ARBA" id="ARBA00000832"/>
    </source>
</evidence>
<evidence type="ECO:0000256" key="2">
    <source>
        <dbReference type="ARBA" id="ARBA00002681"/>
    </source>
</evidence>
<reference evidence="9" key="1">
    <citation type="submission" date="2023-11" db="EMBL/GenBank/DDBJ databases">
        <title>Scrofimicrobium hongkongense sp. nov., isolated from a patient with peritonitis.</title>
        <authorList>
            <person name="Lao H.Y."/>
            <person name="Wong A.Y.P."/>
            <person name="Ng T.L."/>
            <person name="Wong R.Y.L."/>
            <person name="Yau M.C.Y."/>
            <person name="Lam J.Y.W."/>
            <person name="Siu G.K.H."/>
        </authorList>
    </citation>
    <scope>NUCLEOTIDE SEQUENCE</scope>
    <source>
        <strain evidence="9">R131</strain>
    </source>
</reference>
<feature type="domain" description="Glucosamine/galactosamine-6-phosphate isomerase" evidence="8">
    <location>
        <begin position="13"/>
        <end position="244"/>
    </location>
</feature>
<evidence type="ECO:0000313" key="9">
    <source>
        <dbReference type="EMBL" id="XBW08812.1"/>
    </source>
</evidence>
<dbReference type="AlphaFoldDB" id="A0AAU7V9W0"/>
<keyword evidence="7 9" id="KW-0378">Hydrolase</keyword>
<dbReference type="EMBL" id="CP138335">
    <property type="protein sequence ID" value="XBW08812.1"/>
    <property type="molecule type" value="Genomic_DNA"/>
</dbReference>
<accession>A0AAU7V9W0</accession>
<dbReference type="PANTHER" id="PTHR11054:SF0">
    <property type="entry name" value="6-PHOSPHOGLUCONOLACTONASE"/>
    <property type="match status" value="1"/>
</dbReference>
<dbReference type="InterPro" id="IPR039104">
    <property type="entry name" value="6PGL"/>
</dbReference>
<dbReference type="KEGG" id="sapp:SAC06_04450"/>
<evidence type="ECO:0000256" key="6">
    <source>
        <dbReference type="ARBA" id="ARBA00020337"/>
    </source>
</evidence>
<dbReference type="InterPro" id="IPR037171">
    <property type="entry name" value="NagB/RpiA_transferase-like"/>
</dbReference>
<dbReference type="PANTHER" id="PTHR11054">
    <property type="entry name" value="6-PHOSPHOGLUCONOLACTONASE"/>
    <property type="match status" value="1"/>
</dbReference>
<dbReference type="Pfam" id="PF01182">
    <property type="entry name" value="Glucosamine_iso"/>
    <property type="match status" value="1"/>
</dbReference>
<dbReference type="GO" id="GO:0006098">
    <property type="term" value="P:pentose-phosphate shunt"/>
    <property type="evidence" value="ECO:0007669"/>
    <property type="project" value="InterPro"/>
</dbReference>
<dbReference type="GO" id="GO:0005975">
    <property type="term" value="P:carbohydrate metabolic process"/>
    <property type="evidence" value="ECO:0007669"/>
    <property type="project" value="UniProtKB-UniRule"/>
</dbReference>
<gene>
    <name evidence="7 9" type="primary">pgl</name>
    <name evidence="9" type="ORF">SAC06_04450</name>
</gene>
<comment type="similarity">
    <text evidence="4 7">Belongs to the glucosamine/galactosamine-6-phosphate isomerase family. 6-phosphogluconolactonase subfamily.</text>
</comment>
<dbReference type="InterPro" id="IPR006148">
    <property type="entry name" value="Glc/Gal-6P_isomerase"/>
</dbReference>
<evidence type="ECO:0000256" key="5">
    <source>
        <dbReference type="ARBA" id="ARBA00013198"/>
    </source>
</evidence>
<dbReference type="RefSeq" id="WP_350259012.1">
    <property type="nucleotide sequence ID" value="NZ_CP138335.1"/>
</dbReference>
<dbReference type="CDD" id="cd01400">
    <property type="entry name" value="6PGL"/>
    <property type="match status" value="1"/>
</dbReference>
<name>A0AAU7V9W0_9ACTO</name>
<dbReference type="SUPFAM" id="SSF100950">
    <property type="entry name" value="NagB/RpiA/CoA transferase-like"/>
    <property type="match status" value="1"/>
</dbReference>
<dbReference type="Gene3D" id="3.40.50.1360">
    <property type="match status" value="1"/>
</dbReference>
<evidence type="ECO:0000259" key="8">
    <source>
        <dbReference type="Pfam" id="PF01182"/>
    </source>
</evidence>
<dbReference type="InterPro" id="IPR005900">
    <property type="entry name" value="6-phosphogluconolactonase_DevB"/>
</dbReference>
<evidence type="ECO:0000256" key="3">
    <source>
        <dbReference type="ARBA" id="ARBA00004961"/>
    </source>
</evidence>
<evidence type="ECO:0000256" key="7">
    <source>
        <dbReference type="RuleBase" id="RU365095"/>
    </source>
</evidence>
<comment type="pathway">
    <text evidence="3 7">Carbohydrate degradation; pentose phosphate pathway; D-ribulose 5-phosphate from D-glucose 6-phosphate (oxidative stage): step 2/3.</text>
</comment>
<comment type="catalytic activity">
    <reaction evidence="1 7">
        <text>6-phospho-D-glucono-1,5-lactone + H2O = 6-phospho-D-gluconate + H(+)</text>
        <dbReference type="Rhea" id="RHEA:12556"/>
        <dbReference type="ChEBI" id="CHEBI:15377"/>
        <dbReference type="ChEBI" id="CHEBI:15378"/>
        <dbReference type="ChEBI" id="CHEBI:57955"/>
        <dbReference type="ChEBI" id="CHEBI:58759"/>
        <dbReference type="EC" id="3.1.1.31"/>
    </reaction>
</comment>
<evidence type="ECO:0000256" key="4">
    <source>
        <dbReference type="ARBA" id="ARBA00010662"/>
    </source>
</evidence>
<dbReference type="GO" id="GO:0017057">
    <property type="term" value="F:6-phosphogluconolactonase activity"/>
    <property type="evidence" value="ECO:0007669"/>
    <property type="project" value="UniProtKB-UniRule"/>
</dbReference>